<accession>A0ABD3W0B8</accession>
<dbReference type="Pfam" id="PF15920">
    <property type="entry name" value="WHAMM-JMY_N"/>
    <property type="match status" value="1"/>
</dbReference>
<feature type="domain" description="JMY/WHAMM middle" evidence="7">
    <location>
        <begin position="149"/>
        <end position="283"/>
    </location>
</feature>
<organism evidence="9 10">
    <name type="scientific">Sinanodonta woodiana</name>
    <name type="common">Chinese pond mussel</name>
    <name type="synonym">Anodonta woodiana</name>
    <dbReference type="NCBI Taxonomy" id="1069815"/>
    <lineage>
        <taxon>Eukaryota</taxon>
        <taxon>Metazoa</taxon>
        <taxon>Spiralia</taxon>
        <taxon>Lophotrochozoa</taxon>
        <taxon>Mollusca</taxon>
        <taxon>Bivalvia</taxon>
        <taxon>Autobranchia</taxon>
        <taxon>Heteroconchia</taxon>
        <taxon>Palaeoheterodonta</taxon>
        <taxon>Unionida</taxon>
        <taxon>Unionoidea</taxon>
        <taxon>Unionidae</taxon>
        <taxon>Unioninae</taxon>
        <taxon>Sinanodonta</taxon>
    </lineage>
</organism>
<evidence type="ECO:0000256" key="5">
    <source>
        <dbReference type="ARBA" id="ARBA00023203"/>
    </source>
</evidence>
<feature type="region of interest" description="Disordered" evidence="6">
    <location>
        <begin position="592"/>
        <end position="655"/>
    </location>
</feature>
<keyword evidence="5" id="KW-0009">Actin-binding</keyword>
<dbReference type="InterPro" id="IPR031808">
    <property type="entry name" value="JMY/WHAMM_N"/>
</dbReference>
<keyword evidence="4" id="KW-0175">Coiled coil</keyword>
<evidence type="ECO:0000313" key="9">
    <source>
        <dbReference type="EMBL" id="KAL3867321.1"/>
    </source>
</evidence>
<dbReference type="GO" id="GO:0003779">
    <property type="term" value="F:actin binding"/>
    <property type="evidence" value="ECO:0007669"/>
    <property type="project" value="UniProtKB-KW"/>
</dbReference>
<evidence type="ECO:0000259" key="7">
    <source>
        <dbReference type="Pfam" id="PF15871"/>
    </source>
</evidence>
<keyword evidence="10" id="KW-1185">Reference proteome</keyword>
<evidence type="ECO:0000256" key="1">
    <source>
        <dbReference type="ARBA" id="ARBA00004308"/>
    </source>
</evidence>
<dbReference type="PANTHER" id="PTHR23330:SF10">
    <property type="entry name" value="WH2 DOMAIN-CONTAINING PROTEIN"/>
    <property type="match status" value="1"/>
</dbReference>
<dbReference type="GO" id="GO:0005737">
    <property type="term" value="C:cytoplasm"/>
    <property type="evidence" value="ECO:0007669"/>
    <property type="project" value="UniProtKB-SubCell"/>
</dbReference>
<keyword evidence="3" id="KW-0963">Cytoplasm</keyword>
<dbReference type="GO" id="GO:0012505">
    <property type="term" value="C:endomembrane system"/>
    <property type="evidence" value="ECO:0007669"/>
    <property type="project" value="UniProtKB-SubCell"/>
</dbReference>
<feature type="compositionally biased region" description="Pro residues" evidence="6">
    <location>
        <begin position="596"/>
        <end position="616"/>
    </location>
</feature>
<gene>
    <name evidence="9" type="ORF">ACJMK2_044535</name>
</gene>
<evidence type="ECO:0000256" key="3">
    <source>
        <dbReference type="ARBA" id="ARBA00022490"/>
    </source>
</evidence>
<evidence type="ECO:0000256" key="4">
    <source>
        <dbReference type="ARBA" id="ARBA00023054"/>
    </source>
</evidence>
<name>A0ABD3W0B8_SINWO</name>
<sequence>MSIDQPDSLEEWVARQKDAFVDNILPPNLVFLVLWNCFERKMAVTCKLRSPVASDTKEHHSRSGLFSFGELRGIHQMLCLIHPSLSRLPKLPVESRGLLAFVGYEEEPENIETVCRQLEEYFSIALDVCEEKLLMSTMFEEYSMEEYFENVSELKRQGYEQAVDLAKNELNNVLFERKYATNMEEMAQVYKVEDEVVFKINSARAELYNNYLQPFLDLCEVAGNRVRVAKNELQNPFNGELIKREHAEQLVEWQGHYEHALDAIQDLYISYYDKTTSLYQVKEELLLQKILFLKNKKKKYVQEREKLYAQIASMDEYEGVWKDIENLENLAYNWQTKIFDTHMETLDEEEQLVKTQRGAITREISGRKCCLMMQGEEMYSDLTMQSFMITDPHLRSNCQHVSNVHKKKARLRKLVIDFGKQFQSKEQKDAKVKFQLHYTMQMLRDQTKEEDEKKIELIMEQRKKMIEILKKNKVKYPAPATIKPPRYQPPNVREMLGSNLGTPSSSKLDTRSGPMQMDTNLVKKMRLSPNTQAVDSVSKVVSSKLTTPHKYKNETSSTDEMLWTIFTSVKPADEDITDSMFLLPDAISHPPLSLMLPPPPPPPPPNPPPPPPPLPISPWSRLPLMLPPPPPPSSPPPLRPTPPLTPTPPLPPPPFPMSFLLSPIFHTSSPNIMEDTAESTEFWTNEGINLEDCQSLLHGLKPKRKSENERNHIPPTTKSMEEIFGLIKIGVKLRNVKDSDNPDKDKQIIERSLQAPSNGHMQMLVETLTRIHKAIWESSQELDDINDGEFED</sequence>
<dbReference type="PANTHER" id="PTHR23330">
    <property type="entry name" value="P300 TRANSCRIPTIONAL COFACTOR JMY-RELATED"/>
    <property type="match status" value="1"/>
</dbReference>
<reference evidence="9 10" key="1">
    <citation type="submission" date="2024-11" db="EMBL/GenBank/DDBJ databases">
        <title>Chromosome-level genome assembly of the freshwater bivalve Anodonta woodiana.</title>
        <authorList>
            <person name="Chen X."/>
        </authorList>
    </citation>
    <scope>NUCLEOTIDE SEQUENCE [LARGE SCALE GENOMIC DNA]</scope>
    <source>
        <strain evidence="9">MN2024</strain>
        <tissue evidence="9">Gills</tissue>
    </source>
</reference>
<evidence type="ECO:0000259" key="8">
    <source>
        <dbReference type="Pfam" id="PF15920"/>
    </source>
</evidence>
<feature type="compositionally biased region" description="Pro residues" evidence="6">
    <location>
        <begin position="625"/>
        <end position="655"/>
    </location>
</feature>
<evidence type="ECO:0000256" key="6">
    <source>
        <dbReference type="SAM" id="MobiDB-lite"/>
    </source>
</evidence>
<proteinExistence type="predicted"/>
<dbReference type="Pfam" id="PF15871">
    <property type="entry name" value="JMY"/>
    <property type="match status" value="1"/>
</dbReference>
<dbReference type="Proteomes" id="UP001634394">
    <property type="component" value="Unassembled WGS sequence"/>
</dbReference>
<dbReference type="InterPro" id="IPR031738">
    <property type="entry name" value="JMY/WHAMM"/>
</dbReference>
<evidence type="ECO:0000256" key="2">
    <source>
        <dbReference type="ARBA" id="ARBA00004496"/>
    </source>
</evidence>
<feature type="domain" description="JMY/WHAMM N-terminal" evidence="8">
    <location>
        <begin position="7"/>
        <end position="148"/>
    </location>
</feature>
<dbReference type="EMBL" id="JBJQND010000009">
    <property type="protein sequence ID" value="KAL3867321.1"/>
    <property type="molecule type" value="Genomic_DNA"/>
</dbReference>
<comment type="subcellular location">
    <subcellularLocation>
        <location evidence="2">Cytoplasm</location>
    </subcellularLocation>
    <subcellularLocation>
        <location evidence="1">Endomembrane system</location>
    </subcellularLocation>
</comment>
<dbReference type="AlphaFoldDB" id="A0ABD3W0B8"/>
<evidence type="ECO:0000313" key="10">
    <source>
        <dbReference type="Proteomes" id="UP001634394"/>
    </source>
</evidence>
<comment type="caution">
    <text evidence="9">The sequence shown here is derived from an EMBL/GenBank/DDBJ whole genome shotgun (WGS) entry which is preliminary data.</text>
</comment>
<protein>
    <submittedName>
        <fullName evidence="9">Uncharacterized protein</fullName>
    </submittedName>
</protein>